<evidence type="ECO:0008006" key="4">
    <source>
        <dbReference type="Google" id="ProtNLM"/>
    </source>
</evidence>
<comment type="caution">
    <text evidence="2">The sequence shown here is derived from an EMBL/GenBank/DDBJ whole genome shotgun (WGS) entry which is preliminary data.</text>
</comment>
<dbReference type="Proteomes" id="UP000177269">
    <property type="component" value="Unassembled WGS sequence"/>
</dbReference>
<dbReference type="InterPro" id="IPR027981">
    <property type="entry name" value="DUF4446"/>
</dbReference>
<reference evidence="2 3" key="1">
    <citation type="journal article" date="2016" name="Nat. Commun.">
        <title>Thousands of microbial genomes shed light on interconnected biogeochemical processes in an aquifer system.</title>
        <authorList>
            <person name="Anantharaman K."/>
            <person name="Brown C.T."/>
            <person name="Hug L.A."/>
            <person name="Sharon I."/>
            <person name="Castelle C.J."/>
            <person name="Probst A.J."/>
            <person name="Thomas B.C."/>
            <person name="Singh A."/>
            <person name="Wilkins M.J."/>
            <person name="Karaoz U."/>
            <person name="Brodie E.L."/>
            <person name="Williams K.H."/>
            <person name="Hubbard S.S."/>
            <person name="Banfield J.F."/>
        </authorList>
    </citation>
    <scope>NUCLEOTIDE SEQUENCE [LARGE SCALE GENOMIC DNA]</scope>
</reference>
<dbReference type="EMBL" id="MHSK01000014">
    <property type="protein sequence ID" value="OHA42362.1"/>
    <property type="molecule type" value="Genomic_DNA"/>
</dbReference>
<evidence type="ECO:0000313" key="3">
    <source>
        <dbReference type="Proteomes" id="UP000177269"/>
    </source>
</evidence>
<evidence type="ECO:0000256" key="1">
    <source>
        <dbReference type="SAM" id="Phobius"/>
    </source>
</evidence>
<sequence>MNLPTEYLIYTIITLTTFVIILLAWAVRMEIKMRRVLRGKSAADLESSILSIYKDADENKKFRKDMENYLRQVEKRLSRSIQSTATVKFDAFKGTGSGGNQSFATAYLSENGGGVIISALAARDRVSIFTRPIENFQCKQELSPEESEVLLRAKENL</sequence>
<keyword evidence="1" id="KW-0472">Membrane</keyword>
<protein>
    <recommendedName>
        <fullName evidence="4">DUF4446 domain-containing protein</fullName>
    </recommendedName>
</protein>
<evidence type="ECO:0000313" key="2">
    <source>
        <dbReference type="EMBL" id="OHA42362.1"/>
    </source>
</evidence>
<dbReference type="Pfam" id="PF14584">
    <property type="entry name" value="DUF4446"/>
    <property type="match status" value="1"/>
</dbReference>
<keyword evidence="1" id="KW-0812">Transmembrane</keyword>
<gene>
    <name evidence="2" type="ORF">A3G52_01515</name>
</gene>
<keyword evidence="1" id="KW-1133">Transmembrane helix</keyword>
<accession>A0A1G2P402</accession>
<dbReference type="AlphaFoldDB" id="A0A1G2P402"/>
<proteinExistence type="predicted"/>
<name>A0A1G2P402_9BACT</name>
<organism evidence="2 3">
    <name type="scientific">Candidatus Taylorbacteria bacterium RIFCSPLOWO2_12_FULL_43_20</name>
    <dbReference type="NCBI Taxonomy" id="1802332"/>
    <lineage>
        <taxon>Bacteria</taxon>
        <taxon>Candidatus Tayloriibacteriota</taxon>
    </lineage>
</organism>
<feature type="transmembrane region" description="Helical" evidence="1">
    <location>
        <begin position="7"/>
        <end position="27"/>
    </location>
</feature>